<feature type="compositionally biased region" description="Polar residues" evidence="1">
    <location>
        <begin position="471"/>
        <end position="485"/>
    </location>
</feature>
<accession>A0ABD3MIF7</accession>
<evidence type="ECO:0000313" key="3">
    <source>
        <dbReference type="Proteomes" id="UP001530293"/>
    </source>
</evidence>
<proteinExistence type="predicted"/>
<feature type="region of interest" description="Disordered" evidence="1">
    <location>
        <begin position="175"/>
        <end position="216"/>
    </location>
</feature>
<feature type="compositionally biased region" description="Acidic residues" evidence="1">
    <location>
        <begin position="715"/>
        <end position="752"/>
    </location>
</feature>
<name>A0ABD3MIF7_9STRA</name>
<evidence type="ECO:0000256" key="1">
    <source>
        <dbReference type="SAM" id="MobiDB-lite"/>
    </source>
</evidence>
<feature type="region of interest" description="Disordered" evidence="1">
    <location>
        <begin position="709"/>
        <end position="752"/>
    </location>
</feature>
<feature type="region of interest" description="Disordered" evidence="1">
    <location>
        <begin position="248"/>
        <end position="271"/>
    </location>
</feature>
<sequence length="840" mass="91173">MSGMFDVDCPRTPDGDDNKKSNDGKASNSRPPLPSSRSGSSNVVLVSALPTPARPLGATTASSSRTTTRRAQFTPRPRGGGAKRSLGKGIEPEEYIVTPAAMPPPPTSTSVPRGHTSAGSAAHHVSIRCSTNPFDVENGEGDKYFGLGAQEKQQFYGPSRNDVTTAVTTTTNPSVSIQQHQDHHNKINDQQNTAMDSPGNAMDSPGNNNNHSTLTTPTINAAAPSSVVDDYSFSNVFTNINLTSPGNQSPGGTLLTGHHHHHHSSDHHIEKRSKIRDTLIEWYGRTFPNKADKYTPPNLEYETNLAPRGVNYGGTTTSQNEWVVSNSFAPNGIYVKHDTSYTHRRREVMKMSLGVMVMVVMCTIFGVTISELKKANAALPKVGGSGSPLNGMVPVPLTDLSSTRIEPITARPTTTLAPASLAPATLAPSDSPTLAPLSVSPTKPPLTRSPVAGNYALHIKTSDGTAWPTRSPRTSRPSNKPSKLSDPTKNEETTHTNPRKGKRGKRGGGIGCTDDADRFFLNHLNNHKNCEWLENGKVGYTDRKDKNCGGRSVVDEDTGKEIIYDTTELGLACRKTCELYNGCADLEDEDTANGIEERLGEVDVGDEVLDLEIDNNDTDSSSSSCQDSPGKFLNHNSHLKDCVWLHNNKDGISDRKDMNCGGRSVEDASTGGVIIYVTTELGLACRRTCALYNGCADAEDMKTAENGIEERLGDVDNENEEDNDEVDEEEVDDDVEEHDDDDDDDDDDEEEELHSIAESIAKDNVIMRSYSSPLISYSLTTTCVDGTGEYMDHKLSPKPCKWLEEASKHQKSINCGSENHAISELGMECPWSCREYNDCE</sequence>
<organism evidence="2 3">
    <name type="scientific">Discostella pseudostelligera</name>
    <dbReference type="NCBI Taxonomy" id="259834"/>
    <lineage>
        <taxon>Eukaryota</taxon>
        <taxon>Sar</taxon>
        <taxon>Stramenopiles</taxon>
        <taxon>Ochrophyta</taxon>
        <taxon>Bacillariophyta</taxon>
        <taxon>Coscinodiscophyceae</taxon>
        <taxon>Thalassiosirophycidae</taxon>
        <taxon>Stephanodiscales</taxon>
        <taxon>Stephanodiscaceae</taxon>
        <taxon>Discostella</taxon>
    </lineage>
</organism>
<protein>
    <submittedName>
        <fullName evidence="2">Uncharacterized protein</fullName>
    </submittedName>
</protein>
<gene>
    <name evidence="2" type="ORF">ACHAWU_001267</name>
</gene>
<reference evidence="2 3" key="1">
    <citation type="submission" date="2024-10" db="EMBL/GenBank/DDBJ databases">
        <title>Updated reference genomes for cyclostephanoid diatoms.</title>
        <authorList>
            <person name="Roberts W.R."/>
            <person name="Alverson A.J."/>
        </authorList>
    </citation>
    <scope>NUCLEOTIDE SEQUENCE [LARGE SCALE GENOMIC DNA]</scope>
    <source>
        <strain evidence="2 3">AJA232-27</strain>
    </source>
</reference>
<feature type="compositionally biased region" description="Low complexity" evidence="1">
    <location>
        <begin position="24"/>
        <end position="47"/>
    </location>
</feature>
<evidence type="ECO:0000313" key="2">
    <source>
        <dbReference type="EMBL" id="KAL3761751.1"/>
    </source>
</evidence>
<feature type="compositionally biased region" description="Basic residues" evidence="1">
    <location>
        <begin position="257"/>
        <end position="271"/>
    </location>
</feature>
<feature type="region of interest" description="Disordered" evidence="1">
    <location>
        <begin position="1"/>
        <end position="118"/>
    </location>
</feature>
<dbReference type="EMBL" id="JALLBG020000147">
    <property type="protein sequence ID" value="KAL3761751.1"/>
    <property type="molecule type" value="Genomic_DNA"/>
</dbReference>
<keyword evidence="3" id="KW-1185">Reference proteome</keyword>
<feature type="compositionally biased region" description="Low complexity" evidence="1">
    <location>
        <begin position="58"/>
        <end position="71"/>
    </location>
</feature>
<feature type="region of interest" description="Disordered" evidence="1">
    <location>
        <begin position="411"/>
        <end position="509"/>
    </location>
</feature>
<feature type="compositionally biased region" description="Low complexity" evidence="1">
    <location>
        <begin position="411"/>
        <end position="433"/>
    </location>
</feature>
<dbReference type="AlphaFoldDB" id="A0ABD3MIF7"/>
<dbReference type="Proteomes" id="UP001530293">
    <property type="component" value="Unassembled WGS sequence"/>
</dbReference>
<feature type="compositionally biased region" description="Polar residues" evidence="1">
    <location>
        <begin position="205"/>
        <end position="216"/>
    </location>
</feature>
<comment type="caution">
    <text evidence="2">The sequence shown here is derived from an EMBL/GenBank/DDBJ whole genome shotgun (WGS) entry which is preliminary data.</text>
</comment>
<feature type="compositionally biased region" description="Basic residues" evidence="1">
    <location>
        <begin position="497"/>
        <end position="506"/>
    </location>
</feature>
<feature type="compositionally biased region" description="Basic and acidic residues" evidence="1">
    <location>
        <begin position="8"/>
        <end position="23"/>
    </location>
</feature>